<name>A0ABS1WT81_9GAMM</name>
<comment type="caution">
    <text evidence="1">The sequence shown here is derived from an EMBL/GenBank/DDBJ whole genome shotgun (WGS) entry which is preliminary data.</text>
</comment>
<evidence type="ECO:0000313" key="2">
    <source>
        <dbReference type="Proteomes" id="UP000661077"/>
    </source>
</evidence>
<reference evidence="1 2" key="1">
    <citation type="journal article" date="2021" name="Int. J. Syst. Evol. Microbiol.">
        <title>Steroidobacter gossypii sp. nov., isolated from soil of cotton cropping field.</title>
        <authorList>
            <person name="Huang R."/>
            <person name="Yang S."/>
            <person name="Zhen C."/>
            <person name="Liu W."/>
        </authorList>
    </citation>
    <scope>NUCLEOTIDE SEQUENCE [LARGE SCALE GENOMIC DNA]</scope>
    <source>
        <strain evidence="1 2">S1-65</strain>
    </source>
</reference>
<proteinExistence type="predicted"/>
<protein>
    <submittedName>
        <fullName evidence="1">Uncharacterized protein</fullName>
    </submittedName>
</protein>
<organism evidence="1 2">
    <name type="scientific">Steroidobacter gossypii</name>
    <dbReference type="NCBI Taxonomy" id="2805490"/>
    <lineage>
        <taxon>Bacteria</taxon>
        <taxon>Pseudomonadati</taxon>
        <taxon>Pseudomonadota</taxon>
        <taxon>Gammaproteobacteria</taxon>
        <taxon>Steroidobacterales</taxon>
        <taxon>Steroidobacteraceae</taxon>
        <taxon>Steroidobacter</taxon>
    </lineage>
</organism>
<accession>A0ABS1WT81</accession>
<keyword evidence="2" id="KW-1185">Reference proteome</keyword>
<gene>
    <name evidence="1" type="ORF">JM946_05515</name>
</gene>
<evidence type="ECO:0000313" key="1">
    <source>
        <dbReference type="EMBL" id="MBM0104191.1"/>
    </source>
</evidence>
<dbReference type="Proteomes" id="UP000661077">
    <property type="component" value="Unassembled WGS sequence"/>
</dbReference>
<dbReference type="EMBL" id="JAEVLS010000001">
    <property type="protein sequence ID" value="MBM0104191.1"/>
    <property type="molecule type" value="Genomic_DNA"/>
</dbReference>
<sequence>MGVSLSYSCSAPIPQQDRARLLEAVDQAVDSFTWWAEPICLWEHEGSVAGDTKIFLLAYSTNAGETREVEPEDDTIMAWRDTVRILELLQDYARTYRLVWNIDLAGEPFGQIRGDNEQDAVTFANAAKMLEAITGFGPTHPELPQRIAEIDAKFSDRWES</sequence>
<dbReference type="RefSeq" id="WP_203166125.1">
    <property type="nucleotide sequence ID" value="NZ_JAEVLS010000001.1"/>
</dbReference>